<sequence length="93" mass="9922">MHDGNSERRSATVVMVCALWGEIPVRQATSAEMDRHPVLPHSPSPSISATMSTMRPSMALRCPVNSANSSNNTSRRSLPLSGSDTKGVAVVDM</sequence>
<organism evidence="2 3">
    <name type="scientific">Mycobacterium yunnanensis</name>
    <dbReference type="NCBI Taxonomy" id="368477"/>
    <lineage>
        <taxon>Bacteria</taxon>
        <taxon>Bacillati</taxon>
        <taxon>Actinomycetota</taxon>
        <taxon>Actinomycetes</taxon>
        <taxon>Mycobacteriales</taxon>
        <taxon>Mycobacteriaceae</taxon>
        <taxon>Mycobacterium</taxon>
    </lineage>
</organism>
<protein>
    <submittedName>
        <fullName evidence="2">Uncharacterized protein</fullName>
    </submittedName>
</protein>
<proteinExistence type="predicted"/>
<evidence type="ECO:0000256" key="1">
    <source>
        <dbReference type="SAM" id="MobiDB-lite"/>
    </source>
</evidence>
<dbReference type="Proteomes" id="UP001141629">
    <property type="component" value="Unassembled WGS sequence"/>
</dbReference>
<evidence type="ECO:0000313" key="2">
    <source>
        <dbReference type="EMBL" id="MCV7424895.1"/>
    </source>
</evidence>
<comment type="caution">
    <text evidence="2">The sequence shown here is derived from an EMBL/GenBank/DDBJ whole genome shotgun (WGS) entry which is preliminary data.</text>
</comment>
<reference evidence="2" key="1">
    <citation type="submission" date="2020-07" db="EMBL/GenBank/DDBJ databases">
        <authorList>
            <person name="Pettersson B.M.F."/>
            <person name="Behra P.R.K."/>
            <person name="Ramesh M."/>
            <person name="Das S."/>
            <person name="Dasgupta S."/>
            <person name="Kirsebom L.A."/>
        </authorList>
    </citation>
    <scope>NUCLEOTIDE SEQUENCE</scope>
    <source>
        <strain evidence="2">DSM 44838</strain>
    </source>
</reference>
<name>A0A9X3BX36_9MYCO</name>
<feature type="compositionally biased region" description="Polar residues" evidence="1">
    <location>
        <begin position="44"/>
        <end position="55"/>
    </location>
</feature>
<gene>
    <name evidence="2" type="ORF">H7K45_30600</name>
</gene>
<dbReference type="EMBL" id="JACKVK010000022">
    <property type="protein sequence ID" value="MCV7424895.1"/>
    <property type="molecule type" value="Genomic_DNA"/>
</dbReference>
<evidence type="ECO:0000313" key="3">
    <source>
        <dbReference type="Proteomes" id="UP001141629"/>
    </source>
</evidence>
<accession>A0A9X3BX36</accession>
<feature type="region of interest" description="Disordered" evidence="1">
    <location>
        <begin position="31"/>
        <end position="93"/>
    </location>
</feature>
<reference evidence="2" key="2">
    <citation type="journal article" date="2022" name="BMC Genomics">
        <title>Comparative genome analysis of mycobacteria focusing on tRNA and non-coding RNA.</title>
        <authorList>
            <person name="Behra P.R.K."/>
            <person name="Pettersson B.M.F."/>
            <person name="Ramesh M."/>
            <person name="Das S."/>
            <person name="Dasgupta S."/>
            <person name="Kirsebom L.A."/>
        </authorList>
    </citation>
    <scope>NUCLEOTIDE SEQUENCE</scope>
    <source>
        <strain evidence="2">DSM 44838</strain>
    </source>
</reference>
<dbReference type="AlphaFoldDB" id="A0A9X3BX36"/>
<keyword evidence="3" id="KW-1185">Reference proteome</keyword>
<feature type="compositionally biased region" description="Low complexity" evidence="1">
    <location>
        <begin position="65"/>
        <end position="77"/>
    </location>
</feature>